<evidence type="ECO:0000256" key="1">
    <source>
        <dbReference type="ARBA" id="ARBA00010876"/>
    </source>
</evidence>
<dbReference type="InterPro" id="IPR050188">
    <property type="entry name" value="RluA_PseudoU_synthase"/>
</dbReference>
<dbReference type="EMBL" id="FUYQ01000017">
    <property type="protein sequence ID" value="SKB68223.1"/>
    <property type="molecule type" value="Genomic_DNA"/>
</dbReference>
<evidence type="ECO:0000256" key="5">
    <source>
        <dbReference type="RuleBase" id="RU362028"/>
    </source>
</evidence>
<keyword evidence="8" id="KW-1185">Reference proteome</keyword>
<dbReference type="GO" id="GO:0003723">
    <property type="term" value="F:RNA binding"/>
    <property type="evidence" value="ECO:0007669"/>
    <property type="project" value="UniProtKB-KW"/>
</dbReference>
<evidence type="ECO:0000259" key="6">
    <source>
        <dbReference type="Pfam" id="PF00849"/>
    </source>
</evidence>
<dbReference type="GO" id="GO:0140098">
    <property type="term" value="F:catalytic activity, acting on RNA"/>
    <property type="evidence" value="ECO:0007669"/>
    <property type="project" value="UniProtKB-ARBA"/>
</dbReference>
<dbReference type="InterPro" id="IPR006224">
    <property type="entry name" value="PsdUridine_synth_RluA-like_CS"/>
</dbReference>
<comment type="similarity">
    <text evidence="1 5">Belongs to the pseudouridine synthase RluA family.</text>
</comment>
<dbReference type="NCBIfam" id="TIGR00005">
    <property type="entry name" value="rluA_subfam"/>
    <property type="match status" value="1"/>
</dbReference>
<sequence length="305" mass="34580">MKQRRYTAKAKSRSASSKGRLVTVNEDTTLLPFLFELLKEQSKSSVKSILANRQISVNGRTTTQFDTPLRSGDEVKISFQRGREDFRHPMLRLVWEDDSLIVVDKRNGLLSMATDKIKEKTAYHLLSDYVKKLDPANKIFILHRLDRDTSGLMMFAKTRKAQQILQSNWNEMITERSYVAVVEGKPAKEMDLLTSFLVENSAMKVYVSTQGDGQEAITRYKVLKSTNQYSLLQLDLETGRKNQIRAQLESIGHPIAGDVKYGAASNPAGRLALHARKLCFIHPETGEELRFETAIPSIFNAIVKQ</sequence>
<evidence type="ECO:0000256" key="4">
    <source>
        <dbReference type="PROSITE-ProRule" id="PRU00182"/>
    </source>
</evidence>
<evidence type="ECO:0000313" key="7">
    <source>
        <dbReference type="EMBL" id="SKB68223.1"/>
    </source>
</evidence>
<dbReference type="GO" id="GO:0000455">
    <property type="term" value="P:enzyme-directed rRNA pseudouridine synthesis"/>
    <property type="evidence" value="ECO:0007669"/>
    <property type="project" value="TreeGrafter"/>
</dbReference>
<dbReference type="RefSeq" id="WP_079683790.1">
    <property type="nucleotide sequence ID" value="NZ_FUYQ01000017.1"/>
</dbReference>
<feature type="domain" description="Pseudouridine synthase RsuA/RluA-like" evidence="6">
    <location>
        <begin position="100"/>
        <end position="250"/>
    </location>
</feature>
<accession>A0A1T5D9J7</accession>
<evidence type="ECO:0000256" key="2">
    <source>
        <dbReference type="ARBA" id="ARBA00023235"/>
    </source>
</evidence>
<evidence type="ECO:0000256" key="3">
    <source>
        <dbReference type="PIRSR" id="PIRSR606225-1"/>
    </source>
</evidence>
<comment type="catalytic activity">
    <reaction evidence="5">
        <text>a uridine in RNA = a pseudouridine in RNA</text>
        <dbReference type="Rhea" id="RHEA:48348"/>
        <dbReference type="Rhea" id="RHEA-COMP:12068"/>
        <dbReference type="Rhea" id="RHEA-COMP:12069"/>
        <dbReference type="ChEBI" id="CHEBI:65314"/>
        <dbReference type="ChEBI" id="CHEBI:65315"/>
    </reaction>
</comment>
<comment type="function">
    <text evidence="5">Responsible for synthesis of pseudouridine from uracil.</text>
</comment>
<proteinExistence type="inferred from homology"/>
<keyword evidence="2 5" id="KW-0413">Isomerase</keyword>
<dbReference type="EC" id="5.4.99.-" evidence="5"/>
<organism evidence="7 8">
    <name type="scientific">Parabacteroides chartae</name>
    <dbReference type="NCBI Taxonomy" id="1037355"/>
    <lineage>
        <taxon>Bacteria</taxon>
        <taxon>Pseudomonadati</taxon>
        <taxon>Bacteroidota</taxon>
        <taxon>Bacteroidia</taxon>
        <taxon>Bacteroidales</taxon>
        <taxon>Tannerellaceae</taxon>
        <taxon>Parabacteroides</taxon>
    </lineage>
</organism>
<name>A0A1T5D9J7_9BACT</name>
<dbReference type="InterPro" id="IPR020103">
    <property type="entry name" value="PsdUridine_synth_cat_dom_sf"/>
</dbReference>
<dbReference type="PROSITE" id="PS50889">
    <property type="entry name" value="S4"/>
    <property type="match status" value="1"/>
</dbReference>
<dbReference type="SUPFAM" id="SSF55120">
    <property type="entry name" value="Pseudouridine synthase"/>
    <property type="match status" value="1"/>
</dbReference>
<dbReference type="Pfam" id="PF00849">
    <property type="entry name" value="PseudoU_synth_2"/>
    <property type="match status" value="1"/>
</dbReference>
<dbReference type="Gene3D" id="3.30.2350.10">
    <property type="entry name" value="Pseudouridine synthase"/>
    <property type="match status" value="1"/>
</dbReference>
<protein>
    <recommendedName>
        <fullName evidence="5">Pseudouridine synthase</fullName>
        <ecNumber evidence="5">5.4.99.-</ecNumber>
    </recommendedName>
</protein>
<dbReference type="AlphaFoldDB" id="A0A1T5D9J7"/>
<dbReference type="GO" id="GO:0009982">
    <property type="term" value="F:pseudouridine synthase activity"/>
    <property type="evidence" value="ECO:0007669"/>
    <property type="project" value="InterPro"/>
</dbReference>
<feature type="active site" evidence="3">
    <location>
        <position position="146"/>
    </location>
</feature>
<reference evidence="8" key="1">
    <citation type="submission" date="2017-02" db="EMBL/GenBank/DDBJ databases">
        <authorList>
            <person name="Varghese N."/>
            <person name="Submissions S."/>
        </authorList>
    </citation>
    <scope>NUCLEOTIDE SEQUENCE [LARGE SCALE GENOMIC DNA]</scope>
    <source>
        <strain evidence="8">DSM 24967</strain>
    </source>
</reference>
<gene>
    <name evidence="7" type="ORF">SAMN05660349_02326</name>
</gene>
<evidence type="ECO:0000313" key="8">
    <source>
        <dbReference type="Proteomes" id="UP000190852"/>
    </source>
</evidence>
<dbReference type="PANTHER" id="PTHR21600:SF44">
    <property type="entry name" value="RIBOSOMAL LARGE SUBUNIT PSEUDOURIDINE SYNTHASE D"/>
    <property type="match status" value="1"/>
</dbReference>
<dbReference type="Proteomes" id="UP000190852">
    <property type="component" value="Unassembled WGS sequence"/>
</dbReference>
<dbReference type="InterPro" id="IPR006225">
    <property type="entry name" value="PsdUridine_synth_RluC/D"/>
</dbReference>
<dbReference type="PANTHER" id="PTHR21600">
    <property type="entry name" value="MITOCHONDRIAL RNA PSEUDOURIDINE SYNTHASE"/>
    <property type="match status" value="1"/>
</dbReference>
<dbReference type="CDD" id="cd02869">
    <property type="entry name" value="PseudoU_synth_RluA_like"/>
    <property type="match status" value="1"/>
</dbReference>
<dbReference type="PROSITE" id="PS01129">
    <property type="entry name" value="PSI_RLU"/>
    <property type="match status" value="1"/>
</dbReference>
<dbReference type="CDD" id="cd00165">
    <property type="entry name" value="S4"/>
    <property type="match status" value="1"/>
</dbReference>
<keyword evidence="4" id="KW-0694">RNA-binding</keyword>
<dbReference type="InterPro" id="IPR006145">
    <property type="entry name" value="PsdUridine_synth_RsuA/RluA"/>
</dbReference>